<comment type="caution">
    <text evidence="3">The sequence shown here is derived from an EMBL/GenBank/DDBJ whole genome shotgun (WGS) entry which is preliminary data.</text>
</comment>
<feature type="region of interest" description="Disordered" evidence="1">
    <location>
        <begin position="559"/>
        <end position="585"/>
    </location>
</feature>
<dbReference type="AlphaFoldDB" id="A0A5A5TGE1"/>
<organism evidence="3 4">
    <name type="scientific">Dictyobacter arantiisoli</name>
    <dbReference type="NCBI Taxonomy" id="2014874"/>
    <lineage>
        <taxon>Bacteria</taxon>
        <taxon>Bacillati</taxon>
        <taxon>Chloroflexota</taxon>
        <taxon>Ktedonobacteria</taxon>
        <taxon>Ktedonobacterales</taxon>
        <taxon>Dictyobacteraceae</taxon>
        <taxon>Dictyobacter</taxon>
    </lineage>
</organism>
<dbReference type="EMBL" id="BIXY01000078">
    <property type="protein sequence ID" value="GCF10650.1"/>
    <property type="molecule type" value="Genomic_DNA"/>
</dbReference>
<evidence type="ECO:0000313" key="4">
    <source>
        <dbReference type="Proteomes" id="UP000322530"/>
    </source>
</evidence>
<feature type="compositionally biased region" description="Polar residues" evidence="1">
    <location>
        <begin position="568"/>
        <end position="583"/>
    </location>
</feature>
<evidence type="ECO:0000259" key="2">
    <source>
        <dbReference type="PROSITE" id="PS50837"/>
    </source>
</evidence>
<dbReference type="SUPFAM" id="SSF52540">
    <property type="entry name" value="P-loop containing nucleoside triphosphate hydrolases"/>
    <property type="match status" value="1"/>
</dbReference>
<evidence type="ECO:0000313" key="3">
    <source>
        <dbReference type="EMBL" id="GCF10650.1"/>
    </source>
</evidence>
<dbReference type="Proteomes" id="UP000322530">
    <property type="component" value="Unassembled WGS sequence"/>
</dbReference>
<proteinExistence type="predicted"/>
<accession>A0A5A5TGE1</accession>
<gene>
    <name evidence="3" type="ORF">KDI_42140</name>
</gene>
<keyword evidence="4" id="KW-1185">Reference proteome</keyword>
<evidence type="ECO:0000256" key="1">
    <source>
        <dbReference type="SAM" id="MobiDB-lite"/>
    </source>
</evidence>
<sequence>MADPMTFAGLGALIQQTVPAWLGLLGGTVLTKSGDAAFDVGKNYVLEQGKYLFNASFQLDEKEQVRHLSQALKNAMERGLIAFQAQPERDLYKSILTTLAQDGPAGDELRRETLTFFTLNQTPDLDTLSELYNRRQHTALEHYQDIDAGPYLNSFFSALLGELYADPYYRPQLSAGLQLRAMTAMQHSLLDVVSLLKSVATTLSDHYSAADFEQDVEKYATHMERTLRNLKIVGVVPKDQNADPEIGSIFVPLRIDGTREEQPQTEDATEADEDELVSALEQHPCLVLLGGPGSGKSTAAKHIAWRHAAAQNARIPDKAASLLTGKPLPLYIELRRLSQERKRASYDFLTFASDVLLKRDSIDINPHMFKELLARHGMLLLFDGLDEVATLNERLELVQEIEHFALRYPGNRILVTSRPVGYEQARISHLLFTHSEVQPFNDQQMRHFLENWYTAVLRLSPIPHQEREEMELLLTTLKENPRLHKLGENPLLLTVITALHRYERLPDRRAQVYDRCADLLLETWAKTKGTHARWQHMKMGKEDQYACLAHLGFVLHRQSQEGDEDESASQQDENGINGASQQDAPVDVSARELKKQVEIFLRQQNLIAEKAEQRVEAANFIELVEQEAGLIVERGTDETGAPLYGFVHRTFQEYFAAADVYERYQQESDLQVMRDFLHDHLHDPHWREVILLLLGKLRPRPVTILLTELLNGTIKSRRSIHTEIIQQDLFFISECLIEEIKVENTLVELVVKQLCQLVRTSHSTGQRQQALQYLGDLTQTRQYNGQGKAELEAFITKDDLDTFSRLQTAYVLYKISPPDSDERKHALHWLDILAQKPDVPMDKIFENSFFDFTRMLSNIFTQHLTLASDYPYPLIHNIIKYDMHIFFKSEHIFIEYENQSKLVNICIALFSHSDLSLEQTCDIAPLLYRMSYDDEKLQQDILVSLTTLLQRPDLTLEQLATITSSLGSCDSAEAEPGTSALIRQLQRPDLSIEQLCMIADALYWNSQLDSEPAKQADNLLLSLLQYPDLSIDQSLTIADLNQIWRLDRKQSIAMLYSLLKRPDLSTEQIVRGATTLYYCSPIGSNHQRFAAAVLLAQQAYLEEGNMENRVYNILQGMVPHFDRLPSPEKLPHYEAQEPVN</sequence>
<dbReference type="InterPro" id="IPR016024">
    <property type="entry name" value="ARM-type_fold"/>
</dbReference>
<dbReference type="PANTHER" id="PTHR46844">
    <property type="entry name" value="SLR5058 PROTEIN"/>
    <property type="match status" value="1"/>
</dbReference>
<dbReference type="InterPro" id="IPR027417">
    <property type="entry name" value="P-loop_NTPase"/>
</dbReference>
<dbReference type="OrthoDB" id="134770at2"/>
<dbReference type="InterPro" id="IPR007111">
    <property type="entry name" value="NACHT_NTPase"/>
</dbReference>
<protein>
    <recommendedName>
        <fullName evidence="2">NACHT domain-containing protein</fullName>
    </recommendedName>
</protein>
<dbReference type="RefSeq" id="WP_149403522.1">
    <property type="nucleotide sequence ID" value="NZ_BIXY01000078.1"/>
</dbReference>
<dbReference type="Gene3D" id="3.40.50.300">
    <property type="entry name" value="P-loop containing nucleotide triphosphate hydrolases"/>
    <property type="match status" value="1"/>
</dbReference>
<dbReference type="SUPFAM" id="SSF48371">
    <property type="entry name" value="ARM repeat"/>
    <property type="match status" value="1"/>
</dbReference>
<dbReference type="Pfam" id="PF05729">
    <property type="entry name" value="NACHT"/>
    <property type="match status" value="1"/>
</dbReference>
<dbReference type="PANTHER" id="PTHR46844:SF1">
    <property type="entry name" value="SLR5058 PROTEIN"/>
    <property type="match status" value="1"/>
</dbReference>
<reference evidence="3 4" key="1">
    <citation type="submission" date="2019-01" db="EMBL/GenBank/DDBJ databases">
        <title>Draft genome sequence of Dictyobacter sp. Uno17.</title>
        <authorList>
            <person name="Wang C.M."/>
            <person name="Zheng Y."/>
            <person name="Sakai Y."/>
            <person name="Abe K."/>
            <person name="Yokota A."/>
            <person name="Yabe S."/>
        </authorList>
    </citation>
    <scope>NUCLEOTIDE SEQUENCE [LARGE SCALE GENOMIC DNA]</scope>
    <source>
        <strain evidence="3 4">Uno17</strain>
    </source>
</reference>
<dbReference type="PROSITE" id="PS50837">
    <property type="entry name" value="NACHT"/>
    <property type="match status" value="1"/>
</dbReference>
<feature type="domain" description="NACHT" evidence="2">
    <location>
        <begin position="284"/>
        <end position="419"/>
    </location>
</feature>
<name>A0A5A5TGE1_9CHLR</name>